<dbReference type="InterPro" id="IPR050348">
    <property type="entry name" value="Protein-Tyr_Phosphatase"/>
</dbReference>
<evidence type="ECO:0000256" key="3">
    <source>
        <dbReference type="ARBA" id="ARBA00022912"/>
    </source>
</evidence>
<dbReference type="GO" id="GO:0004725">
    <property type="term" value="F:protein tyrosine phosphatase activity"/>
    <property type="evidence" value="ECO:0007669"/>
    <property type="project" value="UniProtKB-EC"/>
</dbReference>
<evidence type="ECO:0000256" key="2">
    <source>
        <dbReference type="ARBA" id="ARBA00022801"/>
    </source>
</evidence>
<evidence type="ECO:0000256" key="4">
    <source>
        <dbReference type="ARBA" id="ARBA00051722"/>
    </source>
</evidence>
<dbReference type="EC" id="3.1.3.48" evidence="1"/>
<evidence type="ECO:0000259" key="8">
    <source>
        <dbReference type="PROSITE" id="PS50056"/>
    </source>
</evidence>
<dbReference type="FunFam" id="3.90.190.10:FF:000102">
    <property type="entry name" value="Receptor-type tyrosine-protein phosphatase"/>
    <property type="match status" value="1"/>
</dbReference>
<evidence type="ECO:0000313" key="10">
    <source>
        <dbReference type="RefSeq" id="XP_055884824.1"/>
    </source>
</evidence>
<dbReference type="OrthoDB" id="6158725at2759"/>
<dbReference type="OMA" id="CANNCNI"/>
<gene>
    <name evidence="10" type="primary">LOC106067448</name>
</gene>
<dbReference type="PANTHER" id="PTHR19134:SF449">
    <property type="entry name" value="TYROSINE-PROTEIN PHOSPHATASE 1"/>
    <property type="match status" value="1"/>
</dbReference>
<comment type="catalytic activity">
    <reaction evidence="4">
        <text>O-phospho-L-tyrosyl-[protein] + H2O = L-tyrosyl-[protein] + phosphate</text>
        <dbReference type="Rhea" id="RHEA:10684"/>
        <dbReference type="Rhea" id="RHEA-COMP:10136"/>
        <dbReference type="Rhea" id="RHEA-COMP:20101"/>
        <dbReference type="ChEBI" id="CHEBI:15377"/>
        <dbReference type="ChEBI" id="CHEBI:43474"/>
        <dbReference type="ChEBI" id="CHEBI:46858"/>
        <dbReference type="ChEBI" id="CHEBI:61978"/>
        <dbReference type="EC" id="3.1.3.48"/>
    </reaction>
</comment>
<evidence type="ECO:0000256" key="5">
    <source>
        <dbReference type="SAM" id="Phobius"/>
    </source>
</evidence>
<dbReference type="PRINTS" id="PR00700">
    <property type="entry name" value="PRTYPHPHTASE"/>
</dbReference>
<protein>
    <recommendedName>
        <fullName evidence="1">protein-tyrosine-phosphatase</fullName>
        <ecNumber evidence="1">3.1.3.48</ecNumber>
    </recommendedName>
</protein>
<feature type="signal peptide" evidence="6">
    <location>
        <begin position="1"/>
        <end position="20"/>
    </location>
</feature>
<dbReference type="Pfam" id="PF00102">
    <property type="entry name" value="Y_phosphatase"/>
    <property type="match status" value="2"/>
</dbReference>
<dbReference type="SUPFAM" id="SSF49785">
    <property type="entry name" value="Galactose-binding domain-like"/>
    <property type="match status" value="1"/>
</dbReference>
<accession>A0A9W3AC97</accession>
<dbReference type="PROSITE" id="PS50055">
    <property type="entry name" value="TYR_PHOSPHATASE_PTP"/>
    <property type="match status" value="2"/>
</dbReference>
<feature type="domain" description="Tyrosine specific protein phosphatases" evidence="8">
    <location>
        <begin position="1123"/>
        <end position="1196"/>
    </location>
</feature>
<dbReference type="SMART" id="SM00194">
    <property type="entry name" value="PTPc"/>
    <property type="match status" value="2"/>
</dbReference>
<dbReference type="AlphaFoldDB" id="A0A9W3AC97"/>
<dbReference type="InterPro" id="IPR000242">
    <property type="entry name" value="PTP_cat"/>
</dbReference>
<evidence type="ECO:0000259" key="7">
    <source>
        <dbReference type="PROSITE" id="PS50055"/>
    </source>
</evidence>
<dbReference type="PANTHER" id="PTHR19134">
    <property type="entry name" value="RECEPTOR-TYPE TYROSINE-PROTEIN PHOSPHATASE"/>
    <property type="match status" value="1"/>
</dbReference>
<evidence type="ECO:0000256" key="6">
    <source>
        <dbReference type="SAM" id="SignalP"/>
    </source>
</evidence>
<evidence type="ECO:0000256" key="1">
    <source>
        <dbReference type="ARBA" id="ARBA00013064"/>
    </source>
</evidence>
<feature type="chain" id="PRO_5040950933" description="protein-tyrosine-phosphatase" evidence="6">
    <location>
        <begin position="21"/>
        <end position="1243"/>
    </location>
</feature>
<dbReference type="Gene3D" id="3.90.190.10">
    <property type="entry name" value="Protein tyrosine phosphatase superfamily"/>
    <property type="match status" value="2"/>
</dbReference>
<dbReference type="InterPro" id="IPR029021">
    <property type="entry name" value="Prot-tyrosine_phosphatase-like"/>
</dbReference>
<dbReference type="Proteomes" id="UP001165740">
    <property type="component" value="Chromosome 5"/>
</dbReference>
<dbReference type="Gene3D" id="2.60.120.260">
    <property type="entry name" value="Galactose-binding domain-like"/>
    <property type="match status" value="1"/>
</dbReference>
<evidence type="ECO:0000313" key="9">
    <source>
        <dbReference type="Proteomes" id="UP001165740"/>
    </source>
</evidence>
<keyword evidence="5" id="KW-0812">Transmembrane</keyword>
<keyword evidence="9" id="KW-1185">Reference proteome</keyword>
<feature type="domain" description="Tyrosine-protein phosphatase" evidence="7">
    <location>
        <begin position="656"/>
        <end position="908"/>
    </location>
</feature>
<proteinExistence type="predicted"/>
<dbReference type="InterPro" id="IPR016130">
    <property type="entry name" value="Tyr_Pase_AS"/>
</dbReference>
<keyword evidence="5" id="KW-1133">Transmembrane helix</keyword>
<dbReference type="PROSITE" id="PS00383">
    <property type="entry name" value="TYR_PHOSPHATASE_1"/>
    <property type="match status" value="1"/>
</dbReference>
<keyword evidence="5" id="KW-0472">Membrane</keyword>
<feature type="domain" description="Tyrosine-protein phosphatase" evidence="7">
    <location>
        <begin position="980"/>
        <end position="1205"/>
    </location>
</feature>
<dbReference type="PROSITE" id="PS50056">
    <property type="entry name" value="TYR_PHOSPHATASE_2"/>
    <property type="match status" value="2"/>
</dbReference>
<keyword evidence="3" id="KW-0904">Protein phosphatase</keyword>
<sequence length="1243" mass="140136">MNYFIIFSLFFLYFNLQTKACNVGWFGDSCQYKCHCRDNAQCDATGACNGSEECERGWFGYKCQYRDLAIDGVVSNISTPQTVNILTDGNDTSCLTDRNVVAVQWTTSVYFTWLRIVVRHPSVLTKVNVSFIYNLNQSIPSFCNQPRFFVVNNLTADFRCDLSQTTWKVILEGQGVWSLCSVYINGGRNVALKQNASQTSNYSTLMSPENAVDGNSVDIFLDKPPFSCTHTYVGDKSPRWTLTFGEVYTVYRLILVNRGDNQGRLAGFLLQTFDVMNRIVMNYTDPRKSISDKYYVNTNSPTLPLKRITIQATSSELILTLCEVEAYGDCPSGKWSLACNLSCDQLCPSKCLVHSGQCETNCVGYTNPPNCTFECPKGRWGVNCSSTCSNCFHGDCNTVTGECILGCLGYDNPPYCTNGCSTGLYGKNCTQECFNTCRNESCDSSTGHCQECVVGFHGDFCLDECESGNWGPGCANNCNIHCFNNSCDNVNGTCSIGCIGANDPPVCDTICQSGYYGKNCSEVCSSHCVNGTCQATTGHCIVHENKLDSSSQETALIVGIVLALVAVVVVLVFVTIRWRGKVETTLRQILQKLQCGRDTVELSNLDEFDCNENRNTQLETKFENAYHNYENEPEQSTAILVKDFSSYVLSHDSDFFVQEFKRITNPRESPTEAASSLENRKKNLYTNISPYDYNRVMLTVNSSKNEADYINASYISGFDGEDKFIASQGPSKMMINDFIRMLWEEKIEKVVMLTSLVENGKVKCERYLPDEGKIRFGNIKVALIATHKFCDYTISLLELSKKGDESHSFTHFHFTAWPDNSVPLSPWSIVEFKHKVNLTPTTKPVLVHCSAGVGRTGTYIAFHNAMKQAQKTDHIDIFQIVVKLRKERMFMVQNSTQYEFLFKTIQMALLSSKTTLTGHAFVEKYKGLGDKSSSAVHLELEKTFKGLETVSATRKGDKTENNEYAEYQYEDIVCKTIEGKNRFPSILPNPVHQVVLTKEHKDLDDYINAVLIPGYKGKAHHILTQLPMPSTVVDFWRLVIQHRASLIVAFEFTSMLSDKTFGSYLHTDHLFKNLPYEVQSSYRTQTDLWEETGIMVHIKKTAFKSEHHRIVHLKSHFTDLDSNKMFNFMKHVRSHNTFNKTVVFTCRNGAQYSGLACVLYLLVDRFDSDMFVSVPTVVGSVKSIRPEVLSDLSQYVFVHKVLQRYIELSSQYNNVGDDALKQNQARLEASEHKEDQVYANIVM</sequence>
<dbReference type="SUPFAM" id="SSF52799">
    <property type="entry name" value="(Phosphotyrosine protein) phosphatases II"/>
    <property type="match status" value="2"/>
</dbReference>
<name>A0A9W3AC97_BIOGL</name>
<dbReference type="InterPro" id="IPR000387">
    <property type="entry name" value="Tyr_Pase_dom"/>
</dbReference>
<organism evidence="9 10">
    <name type="scientific">Biomphalaria glabrata</name>
    <name type="common">Bloodfluke planorb</name>
    <name type="synonym">Freshwater snail</name>
    <dbReference type="NCBI Taxonomy" id="6526"/>
    <lineage>
        <taxon>Eukaryota</taxon>
        <taxon>Metazoa</taxon>
        <taxon>Spiralia</taxon>
        <taxon>Lophotrochozoa</taxon>
        <taxon>Mollusca</taxon>
        <taxon>Gastropoda</taxon>
        <taxon>Heterobranchia</taxon>
        <taxon>Euthyneura</taxon>
        <taxon>Panpulmonata</taxon>
        <taxon>Hygrophila</taxon>
        <taxon>Lymnaeoidea</taxon>
        <taxon>Planorbidae</taxon>
        <taxon>Biomphalaria</taxon>
    </lineage>
</organism>
<dbReference type="CDD" id="cd00055">
    <property type="entry name" value="EGF_Lam"/>
    <property type="match status" value="1"/>
</dbReference>
<dbReference type="CDD" id="cd00047">
    <property type="entry name" value="PTPc"/>
    <property type="match status" value="1"/>
</dbReference>
<dbReference type="GeneID" id="106067448"/>
<keyword evidence="2" id="KW-0378">Hydrolase</keyword>
<dbReference type="SMART" id="SM00404">
    <property type="entry name" value="PTPc_motif"/>
    <property type="match status" value="2"/>
</dbReference>
<dbReference type="RefSeq" id="XP_055884824.1">
    <property type="nucleotide sequence ID" value="XM_056028849.1"/>
</dbReference>
<keyword evidence="6" id="KW-0732">Signal</keyword>
<dbReference type="InterPro" id="IPR008979">
    <property type="entry name" value="Galactose-bd-like_sf"/>
</dbReference>
<reference evidence="10" key="1">
    <citation type="submission" date="2025-08" db="UniProtKB">
        <authorList>
            <consortium name="RefSeq"/>
        </authorList>
    </citation>
    <scope>IDENTIFICATION</scope>
</reference>
<feature type="domain" description="Tyrosine specific protein phosphatases" evidence="8">
    <location>
        <begin position="830"/>
        <end position="899"/>
    </location>
</feature>
<feature type="transmembrane region" description="Helical" evidence="5">
    <location>
        <begin position="555"/>
        <end position="578"/>
    </location>
</feature>
<dbReference type="Gene3D" id="2.170.300.10">
    <property type="entry name" value="Tie2 ligand-binding domain superfamily"/>
    <property type="match status" value="2"/>
</dbReference>
<dbReference type="InterPro" id="IPR002049">
    <property type="entry name" value="LE_dom"/>
</dbReference>
<dbReference type="InterPro" id="IPR003595">
    <property type="entry name" value="Tyr_Pase_cat"/>
</dbReference>